<dbReference type="CDD" id="cd02570">
    <property type="entry name" value="PseudoU_synth_EcTruA"/>
    <property type="match status" value="1"/>
</dbReference>
<evidence type="ECO:0000256" key="2">
    <source>
        <dbReference type="ARBA" id="ARBA00022694"/>
    </source>
</evidence>
<dbReference type="InterPro" id="IPR020103">
    <property type="entry name" value="PsdUridine_synth_cat_dom_sf"/>
</dbReference>
<dbReference type="PIRSF" id="PIRSF001430">
    <property type="entry name" value="tRNA_psdUrid_synth"/>
    <property type="match status" value="1"/>
</dbReference>
<evidence type="ECO:0000259" key="8">
    <source>
        <dbReference type="Pfam" id="PF01416"/>
    </source>
</evidence>
<comment type="subunit">
    <text evidence="4">Homodimer.</text>
</comment>
<evidence type="ECO:0000256" key="7">
    <source>
        <dbReference type="RuleBase" id="RU003792"/>
    </source>
</evidence>
<keyword evidence="2 4" id="KW-0819">tRNA processing</keyword>
<reference evidence="9 10" key="1">
    <citation type="submission" date="2018-07" db="EMBL/GenBank/DDBJ databases">
        <title>Arthrobacter sp. nov., isolated from raw cow's milk with high bacterial count.</title>
        <authorList>
            <person name="Hahne J."/>
            <person name="Isele D."/>
            <person name="Lipski A."/>
        </authorList>
    </citation>
    <scope>NUCLEOTIDE SEQUENCE [LARGE SCALE GENOMIC DNA]</scope>
    <source>
        <strain evidence="9 10">JZ R-183</strain>
    </source>
</reference>
<feature type="binding site" evidence="4 6">
    <location>
        <position position="135"/>
    </location>
    <ligand>
        <name>substrate</name>
    </ligand>
</feature>
<name>A0A496PLT6_9MICC</name>
<dbReference type="PANTHER" id="PTHR11142">
    <property type="entry name" value="PSEUDOURIDYLATE SYNTHASE"/>
    <property type="match status" value="1"/>
</dbReference>
<dbReference type="AlphaFoldDB" id="A0A496PLT6"/>
<dbReference type="PANTHER" id="PTHR11142:SF0">
    <property type="entry name" value="TRNA PSEUDOURIDINE SYNTHASE-LIKE 1"/>
    <property type="match status" value="1"/>
</dbReference>
<dbReference type="GO" id="GO:0031119">
    <property type="term" value="P:tRNA pseudouridine synthesis"/>
    <property type="evidence" value="ECO:0007669"/>
    <property type="project" value="UniProtKB-UniRule"/>
</dbReference>
<evidence type="ECO:0000313" key="9">
    <source>
        <dbReference type="EMBL" id="RKW71495.1"/>
    </source>
</evidence>
<dbReference type="RefSeq" id="WP_121483757.1">
    <property type="nucleotide sequence ID" value="NZ_QQXL01000001.1"/>
</dbReference>
<sequence length="291" mass="32190">MGGVSSEPAPTRFALTLAYDGGPFHGWARQSQLGSVQQSLEEALELILRMPTRTVVAGRTDTGVHARGQVVHLDITEQALSRLVTRDGGLDAEATLVRRLNSILNASTSGAVLVREARVVPPGFDARFSALWRSYTYTIADGMDRWDPLRRGDTLFHPRELDVEAMQQEAAALVGLHDFLSYCKPRQGATTIRELQELLVQRHEEDGLIRVHLRADAFCHHMVRSIVGALISVGEAKREPGWAHARLQERVRDAKTTMVAGHALVLEAVGYPEDHTAGERAQATRVRRKVQ</sequence>
<gene>
    <name evidence="4" type="primary">truA</name>
    <name evidence="9" type="ORF">DWQ67_01195</name>
</gene>
<comment type="caution">
    <text evidence="4">Lacks conserved residue(s) required for the propagation of feature annotation.</text>
</comment>
<dbReference type="GO" id="GO:0003723">
    <property type="term" value="F:RNA binding"/>
    <property type="evidence" value="ECO:0007669"/>
    <property type="project" value="InterPro"/>
</dbReference>
<dbReference type="Proteomes" id="UP000273119">
    <property type="component" value="Unassembled WGS sequence"/>
</dbReference>
<protein>
    <recommendedName>
        <fullName evidence="4">tRNA pseudouridine synthase A</fullName>
        <ecNumber evidence="4">5.4.99.12</ecNumber>
    </recommendedName>
    <alternativeName>
        <fullName evidence="4">tRNA pseudouridine(38-40) synthase</fullName>
    </alternativeName>
    <alternativeName>
        <fullName evidence="4">tRNA pseudouridylate synthase I</fullName>
    </alternativeName>
    <alternativeName>
        <fullName evidence="4">tRNA-uridine isomerase I</fullName>
    </alternativeName>
</protein>
<keyword evidence="10" id="KW-1185">Reference proteome</keyword>
<organism evidence="9 10">
    <name type="scientific">Galactobacter caseinivorans</name>
    <dbReference type="NCBI Taxonomy" id="2676123"/>
    <lineage>
        <taxon>Bacteria</taxon>
        <taxon>Bacillati</taxon>
        <taxon>Actinomycetota</taxon>
        <taxon>Actinomycetes</taxon>
        <taxon>Micrococcales</taxon>
        <taxon>Micrococcaceae</taxon>
        <taxon>Galactobacter</taxon>
    </lineage>
</organism>
<keyword evidence="3 4" id="KW-0413">Isomerase</keyword>
<accession>A0A496PLT6</accession>
<dbReference type="InterPro" id="IPR001406">
    <property type="entry name" value="PsdUridine_synth_TruA"/>
</dbReference>
<dbReference type="EC" id="5.4.99.12" evidence="4"/>
<comment type="caution">
    <text evidence="9">The sequence shown here is derived from an EMBL/GenBank/DDBJ whole genome shotgun (WGS) entry which is preliminary data.</text>
</comment>
<dbReference type="Pfam" id="PF01416">
    <property type="entry name" value="PseudoU_synth_1"/>
    <property type="match status" value="1"/>
</dbReference>
<dbReference type="InterPro" id="IPR020097">
    <property type="entry name" value="PsdUridine_synth_TruA_a/b_dom"/>
</dbReference>
<proteinExistence type="inferred from homology"/>
<dbReference type="EMBL" id="QQXL01000001">
    <property type="protein sequence ID" value="RKW71495.1"/>
    <property type="molecule type" value="Genomic_DNA"/>
</dbReference>
<evidence type="ECO:0000256" key="3">
    <source>
        <dbReference type="ARBA" id="ARBA00023235"/>
    </source>
</evidence>
<comment type="catalytic activity">
    <reaction evidence="4 7">
        <text>uridine(38/39/40) in tRNA = pseudouridine(38/39/40) in tRNA</text>
        <dbReference type="Rhea" id="RHEA:22376"/>
        <dbReference type="Rhea" id="RHEA-COMP:10085"/>
        <dbReference type="Rhea" id="RHEA-COMP:10087"/>
        <dbReference type="ChEBI" id="CHEBI:65314"/>
        <dbReference type="ChEBI" id="CHEBI:65315"/>
        <dbReference type="EC" id="5.4.99.12"/>
    </reaction>
</comment>
<dbReference type="InterPro" id="IPR020094">
    <property type="entry name" value="TruA/RsuA/RluB/E/F_N"/>
</dbReference>
<evidence type="ECO:0000256" key="1">
    <source>
        <dbReference type="ARBA" id="ARBA00009375"/>
    </source>
</evidence>
<dbReference type="HAMAP" id="MF_00171">
    <property type="entry name" value="TruA"/>
    <property type="match status" value="1"/>
</dbReference>
<dbReference type="SUPFAM" id="SSF55120">
    <property type="entry name" value="Pseudouridine synthase"/>
    <property type="match status" value="1"/>
</dbReference>
<evidence type="ECO:0000256" key="4">
    <source>
        <dbReference type="HAMAP-Rule" id="MF_00171"/>
    </source>
</evidence>
<evidence type="ECO:0000256" key="6">
    <source>
        <dbReference type="PIRSR" id="PIRSR001430-2"/>
    </source>
</evidence>
<dbReference type="Gene3D" id="3.30.70.660">
    <property type="entry name" value="Pseudouridine synthase I, catalytic domain, C-terminal subdomain"/>
    <property type="match status" value="1"/>
</dbReference>
<evidence type="ECO:0000256" key="5">
    <source>
        <dbReference type="PIRSR" id="PIRSR001430-1"/>
    </source>
</evidence>
<feature type="active site" description="Nucleophile" evidence="4 5">
    <location>
        <position position="61"/>
    </location>
</feature>
<dbReference type="GO" id="GO:0160147">
    <property type="term" value="F:tRNA pseudouridine(38-40) synthase activity"/>
    <property type="evidence" value="ECO:0007669"/>
    <property type="project" value="UniProtKB-EC"/>
</dbReference>
<evidence type="ECO:0000313" key="10">
    <source>
        <dbReference type="Proteomes" id="UP000273119"/>
    </source>
</evidence>
<dbReference type="Gene3D" id="3.30.70.580">
    <property type="entry name" value="Pseudouridine synthase I, catalytic domain, N-terminal subdomain"/>
    <property type="match status" value="1"/>
</dbReference>
<dbReference type="InterPro" id="IPR020095">
    <property type="entry name" value="PsdUridine_synth_TruA_C"/>
</dbReference>
<comment type="similarity">
    <text evidence="1 4 7">Belongs to the tRNA pseudouridine synthase TruA family.</text>
</comment>
<dbReference type="NCBIfam" id="TIGR00071">
    <property type="entry name" value="hisT_truA"/>
    <property type="match status" value="1"/>
</dbReference>
<comment type="function">
    <text evidence="4">Formation of pseudouridine at positions 38, 39 and 40 in the anticodon stem and loop of transfer RNAs.</text>
</comment>
<feature type="domain" description="Pseudouridine synthase I TruA alpha/beta" evidence="8">
    <location>
        <begin position="170"/>
        <end position="272"/>
    </location>
</feature>